<evidence type="ECO:0000259" key="1">
    <source>
        <dbReference type="PROSITE" id="PS50110"/>
    </source>
</evidence>
<dbReference type="AlphaFoldDB" id="A0A6J6JY41"/>
<sequence>MHILIATDAQWVVNEVKAALDSPSTTFAVLSNGRDVAPTVAANTPDIAILDMQVGSMGGMAITMDLRLDQSSGALPKVPVLMLLDRVADIHMARRSGADGWTIKPLDSLRLRKAVTAIAGGGCYAEGIPTPDLEEEITEEAVAEDATVTEEVTADAAETVAQ</sequence>
<dbReference type="Pfam" id="PF00072">
    <property type="entry name" value="Response_reg"/>
    <property type="match status" value="1"/>
</dbReference>
<name>A0A6J6JY41_9ZZZZ</name>
<dbReference type="GO" id="GO:0000160">
    <property type="term" value="P:phosphorelay signal transduction system"/>
    <property type="evidence" value="ECO:0007669"/>
    <property type="project" value="InterPro"/>
</dbReference>
<dbReference type="InterPro" id="IPR001789">
    <property type="entry name" value="Sig_transdc_resp-reg_receiver"/>
</dbReference>
<accession>A0A6J6JY41</accession>
<protein>
    <submittedName>
        <fullName evidence="2">Unannotated protein</fullName>
    </submittedName>
</protein>
<dbReference type="Gene3D" id="3.40.50.2300">
    <property type="match status" value="1"/>
</dbReference>
<dbReference type="EMBL" id="CAEZVQ010000144">
    <property type="protein sequence ID" value="CAB4640923.1"/>
    <property type="molecule type" value="Genomic_DNA"/>
</dbReference>
<dbReference type="InterPro" id="IPR011006">
    <property type="entry name" value="CheY-like_superfamily"/>
</dbReference>
<dbReference type="SUPFAM" id="SSF52172">
    <property type="entry name" value="CheY-like"/>
    <property type="match status" value="1"/>
</dbReference>
<gene>
    <name evidence="2" type="ORF">UFOPK2086_00981</name>
</gene>
<feature type="domain" description="Response regulatory" evidence="1">
    <location>
        <begin position="2"/>
        <end position="119"/>
    </location>
</feature>
<dbReference type="PROSITE" id="PS50110">
    <property type="entry name" value="RESPONSE_REGULATORY"/>
    <property type="match status" value="1"/>
</dbReference>
<dbReference type="SMART" id="SM00448">
    <property type="entry name" value="REC"/>
    <property type="match status" value="1"/>
</dbReference>
<organism evidence="2">
    <name type="scientific">freshwater metagenome</name>
    <dbReference type="NCBI Taxonomy" id="449393"/>
    <lineage>
        <taxon>unclassified sequences</taxon>
        <taxon>metagenomes</taxon>
        <taxon>ecological metagenomes</taxon>
    </lineage>
</organism>
<proteinExistence type="predicted"/>
<reference evidence="2" key="1">
    <citation type="submission" date="2020-05" db="EMBL/GenBank/DDBJ databases">
        <authorList>
            <person name="Chiriac C."/>
            <person name="Salcher M."/>
            <person name="Ghai R."/>
            <person name="Kavagutti S V."/>
        </authorList>
    </citation>
    <scope>NUCLEOTIDE SEQUENCE</scope>
</reference>
<evidence type="ECO:0000313" key="2">
    <source>
        <dbReference type="EMBL" id="CAB4640923.1"/>
    </source>
</evidence>